<dbReference type="RefSeq" id="WP_116824357.1">
    <property type="nucleotide sequence ID" value="NZ_JAEMEF010000005.1"/>
</dbReference>
<evidence type="ECO:0008006" key="3">
    <source>
        <dbReference type="Google" id="ProtNLM"/>
    </source>
</evidence>
<keyword evidence="2" id="KW-1185">Reference proteome</keyword>
<protein>
    <recommendedName>
        <fullName evidence="3">Glycosyl transferase family 2</fullName>
    </recommendedName>
</protein>
<gene>
    <name evidence="1" type="ORF">JAO71_07785</name>
</gene>
<sequence length="266" mass="31503">MPKPNIAIITTVANFELYNITSKLFPQNIRKYVIDGRNGMHGISSIYYMFEKLKDENIDWLIMADEDVIFNDSEIVFSIIETMKTNNYSVAGVRDGGVIKHRTFNPYMINTFFSILNFREVLSIWDKKELQKNQYIVKNEFSNQDLNLEGQYDVSSLYEPYYCFYLWLKRLNKKILYLDANMHPDTISNTVLFRNKVFLCHTWYARSYGKNEKHTNRIDVILNKNKVAIDSGLNKQDYILYKAPFFALEQKTNKFLKKIKRKLKIA</sequence>
<dbReference type="EMBL" id="JAEMEF010000005">
    <property type="protein sequence ID" value="MBL7559702.1"/>
    <property type="molecule type" value="Genomic_DNA"/>
</dbReference>
<proteinExistence type="predicted"/>
<comment type="caution">
    <text evidence="1">The sequence shown here is derived from an EMBL/GenBank/DDBJ whole genome shotgun (WGS) entry which is preliminary data.</text>
</comment>
<evidence type="ECO:0000313" key="2">
    <source>
        <dbReference type="Proteomes" id="UP000605013"/>
    </source>
</evidence>
<reference evidence="1 2" key="1">
    <citation type="submission" date="2020-12" db="EMBL/GenBank/DDBJ databases">
        <title>Olleya sediminilitoris sp. nov., isolated from a tidal flat.</title>
        <authorList>
            <person name="Park S."/>
            <person name="Yoon J.-H."/>
        </authorList>
    </citation>
    <scope>NUCLEOTIDE SEQUENCE [LARGE SCALE GENOMIC DNA]</scope>
    <source>
        <strain evidence="1 2">YSTF-M6</strain>
    </source>
</reference>
<name>A0ABS1WKP6_9FLAO</name>
<evidence type="ECO:0000313" key="1">
    <source>
        <dbReference type="EMBL" id="MBL7559702.1"/>
    </source>
</evidence>
<accession>A0ABS1WKP6</accession>
<dbReference type="Proteomes" id="UP000605013">
    <property type="component" value="Unassembled WGS sequence"/>
</dbReference>
<organism evidence="1 2">
    <name type="scientific">Olleya sediminilitoris</name>
    <dbReference type="NCBI Taxonomy" id="2795739"/>
    <lineage>
        <taxon>Bacteria</taxon>
        <taxon>Pseudomonadati</taxon>
        <taxon>Bacteroidota</taxon>
        <taxon>Flavobacteriia</taxon>
        <taxon>Flavobacteriales</taxon>
        <taxon>Flavobacteriaceae</taxon>
    </lineage>
</organism>